<keyword evidence="3" id="KW-1185">Reference proteome</keyword>
<keyword evidence="1" id="KW-1133">Transmembrane helix</keyword>
<comment type="caution">
    <text evidence="2">The sequence shown here is derived from an EMBL/GenBank/DDBJ whole genome shotgun (WGS) entry which is preliminary data.</text>
</comment>
<dbReference type="InterPro" id="IPR012902">
    <property type="entry name" value="N_methyl_site"/>
</dbReference>
<keyword evidence="1" id="KW-0472">Membrane</keyword>
<feature type="transmembrane region" description="Helical" evidence="1">
    <location>
        <begin position="6"/>
        <end position="29"/>
    </location>
</feature>
<organism evidence="2 3">
    <name type="scientific">Vibrio chanodichtyis</name>
    <dbReference type="NCBI Taxonomy" id="3027932"/>
    <lineage>
        <taxon>Bacteria</taxon>
        <taxon>Pseudomonadati</taxon>
        <taxon>Pseudomonadota</taxon>
        <taxon>Gammaproteobacteria</taxon>
        <taxon>Vibrionales</taxon>
        <taxon>Vibrionaceae</taxon>
        <taxon>Vibrio</taxon>
    </lineage>
</organism>
<name>A0ABT5V2B6_9VIBR</name>
<dbReference type="PROSITE" id="PS00409">
    <property type="entry name" value="PROKAR_NTER_METHYL"/>
    <property type="match status" value="1"/>
</dbReference>
<dbReference type="EMBL" id="JARBFT010000015">
    <property type="protein sequence ID" value="MDE1515802.1"/>
    <property type="molecule type" value="Genomic_DNA"/>
</dbReference>
<evidence type="ECO:0000256" key="1">
    <source>
        <dbReference type="SAM" id="Phobius"/>
    </source>
</evidence>
<dbReference type="Pfam" id="PF07963">
    <property type="entry name" value="N_methyl"/>
    <property type="match status" value="1"/>
</dbReference>
<dbReference type="RefSeq" id="WP_274723490.1">
    <property type="nucleotide sequence ID" value="NZ_JARBFT010000015.1"/>
</dbReference>
<proteinExistence type="predicted"/>
<evidence type="ECO:0000313" key="2">
    <source>
        <dbReference type="EMBL" id="MDE1515802.1"/>
    </source>
</evidence>
<dbReference type="NCBIfam" id="TIGR02532">
    <property type="entry name" value="IV_pilin_GFxxxE"/>
    <property type="match status" value="1"/>
</dbReference>
<dbReference type="Proteomes" id="UP001216189">
    <property type="component" value="Unassembled WGS sequence"/>
</dbReference>
<protein>
    <submittedName>
        <fullName evidence="2">Prepilin-type N-terminal cleavage/methylation domain-containing protein</fullName>
    </submittedName>
</protein>
<accession>A0ABT5V2B6</accession>
<keyword evidence="1" id="KW-0812">Transmembrane</keyword>
<reference evidence="2 3" key="1">
    <citation type="submission" date="2023-02" db="EMBL/GenBank/DDBJ databases">
        <title>Vibrio intestini sp. nov., a close relative of Vibrio cholerae isolated from the intestine of Healthy Culter dabryi.</title>
        <authorList>
            <person name="Wu N."/>
        </authorList>
    </citation>
    <scope>NUCLEOTIDE SEQUENCE [LARGE SCALE GENOMIC DNA]</scope>
    <source>
        <strain evidence="2 3">DSL-7</strain>
    </source>
</reference>
<evidence type="ECO:0000313" key="3">
    <source>
        <dbReference type="Proteomes" id="UP001216189"/>
    </source>
</evidence>
<gene>
    <name evidence="2" type="ORF">PUN32_12335</name>
</gene>
<sequence length="234" mass="25584">MPTRGFTLIEMILTIIIGSILVLGIAGFVELGSRGYADTVARQRIQTQAKFVLEKITRELRHAVPNSFAITQSSSQQQCLSFYPIVYSGFYHLDAKDSKQLSFVVGNHTGDSAGLDFTGLKMMINPTHYSEFDSDTTITLSGSATKISLAKPLASQSVGQRFYLYRDVVAYCLNLTTNMMTRNGIPVADSVVAGQFSYADPTLQRGGVVHLSLGIAQNGERSDFEQDVQVLNVP</sequence>